<evidence type="ECO:0000259" key="1">
    <source>
        <dbReference type="Pfam" id="PF13392"/>
    </source>
</evidence>
<evidence type="ECO:0000313" key="2">
    <source>
        <dbReference type="EMBL" id="GAA5078651.1"/>
    </source>
</evidence>
<dbReference type="Proteomes" id="UP001500124">
    <property type="component" value="Unassembled WGS sequence"/>
</dbReference>
<protein>
    <recommendedName>
        <fullName evidence="1">HNH nuclease domain-containing protein</fullName>
    </recommendedName>
</protein>
<dbReference type="SUPFAM" id="SSF54060">
    <property type="entry name" value="His-Me finger endonucleases"/>
    <property type="match status" value="1"/>
</dbReference>
<keyword evidence="3" id="KW-1185">Reference proteome</keyword>
<proteinExistence type="predicted"/>
<dbReference type="Gene3D" id="3.90.75.20">
    <property type="match status" value="1"/>
</dbReference>
<evidence type="ECO:0000313" key="3">
    <source>
        <dbReference type="Proteomes" id="UP001500124"/>
    </source>
</evidence>
<name>A0ABP9LIN4_9ACTN</name>
<feature type="domain" description="HNH nuclease" evidence="1">
    <location>
        <begin position="43"/>
        <end position="87"/>
    </location>
</feature>
<dbReference type="InterPro" id="IPR044925">
    <property type="entry name" value="His-Me_finger_sf"/>
</dbReference>
<gene>
    <name evidence="2" type="ORF">GCM10023336_70560</name>
</gene>
<accession>A0ABP9LIN4</accession>
<sequence>MAGNVEVVVFKGVKFRRYPESKNWAERAYFTPGIADRQKGVRRLHEEIWKAHNGEIPEGSHIHHRDHDHLNNAPANLMCLTHQEHRRHHGDGHRGQCSDEQRAHLERIQPMTAAWHGSDEGRAWHSEHARKQWAERQPTQYICEHCSGKFETTDQSKVRFCSNKCKAAWRRASGVDDVDRVCAWCSTTFRINKYSKAETCSKSCGMKRSHARRN</sequence>
<dbReference type="Pfam" id="PF13392">
    <property type="entry name" value="HNH_3"/>
    <property type="match status" value="1"/>
</dbReference>
<reference evidence="3" key="1">
    <citation type="journal article" date="2019" name="Int. J. Syst. Evol. Microbiol.">
        <title>The Global Catalogue of Microorganisms (GCM) 10K type strain sequencing project: providing services to taxonomists for standard genome sequencing and annotation.</title>
        <authorList>
            <consortium name="The Broad Institute Genomics Platform"/>
            <consortium name="The Broad Institute Genome Sequencing Center for Infectious Disease"/>
            <person name="Wu L."/>
            <person name="Ma J."/>
        </authorList>
    </citation>
    <scope>NUCLEOTIDE SEQUENCE [LARGE SCALE GENOMIC DNA]</scope>
    <source>
        <strain evidence="3">JCM 18410</strain>
    </source>
</reference>
<organism evidence="2 3">
    <name type="scientific">Streptomyces similanensis</name>
    <dbReference type="NCBI Taxonomy" id="1274988"/>
    <lineage>
        <taxon>Bacteria</taxon>
        <taxon>Bacillati</taxon>
        <taxon>Actinomycetota</taxon>
        <taxon>Actinomycetes</taxon>
        <taxon>Kitasatosporales</taxon>
        <taxon>Streptomycetaceae</taxon>
        <taxon>Streptomyces</taxon>
    </lineage>
</organism>
<dbReference type="RefSeq" id="WP_345672109.1">
    <property type="nucleotide sequence ID" value="NZ_BAABKC010000128.1"/>
</dbReference>
<dbReference type="InterPro" id="IPR003615">
    <property type="entry name" value="HNH_nuc"/>
</dbReference>
<comment type="caution">
    <text evidence="2">The sequence shown here is derived from an EMBL/GenBank/DDBJ whole genome shotgun (WGS) entry which is preliminary data.</text>
</comment>
<dbReference type="EMBL" id="BAABKC010000128">
    <property type="protein sequence ID" value="GAA5078651.1"/>
    <property type="molecule type" value="Genomic_DNA"/>
</dbReference>